<accession>A0A3B1E5Z0</accession>
<dbReference type="Gene3D" id="1.50.10.20">
    <property type="match status" value="1"/>
</dbReference>
<dbReference type="CDD" id="cd00688">
    <property type="entry name" value="ISOPREN_C2_like"/>
    <property type="match status" value="1"/>
</dbReference>
<name>A0A3B1E5Z0_9ZZZZ</name>
<keyword evidence="2" id="KW-1133">Transmembrane helix</keyword>
<feature type="region of interest" description="Disordered" evidence="1">
    <location>
        <begin position="129"/>
        <end position="161"/>
    </location>
</feature>
<evidence type="ECO:0000313" key="3">
    <source>
        <dbReference type="EMBL" id="VAX38377.1"/>
    </source>
</evidence>
<sequence length="748" mass="84037">MQSIQEFIDRQLQANDLTREGLWWGILIFALLFAFAHLLTMLITRWGDHKATSKSLIFSLLAHLVLGIALLLMKPPSISIANDIDEKLPMKIRDIYVDGEDQMEKRASGNTPIWKKPPEKVNVELARTDPVPLEVNPLQSPDRQDQPIDKPDITPPDMKSLPDQQAVIPKVENAGEVAPRVEAVTPLKIDTPEPESRPQVVIPSLTNRRTKQMRDGEQKQSVERRPTRGAIDHIETKPTPPKQLASIDAPKDASAFLKRANKQKTITRRTGPAPSSIPSEMTGTTSPSVTQGAMGSSPVSPQFSRTRTRTPRSTNSGSMERFRPERTPRAENPLPGRTLAVRSGVPLVTPRTGMVPSVKRPNFDAIRSRKDAVVPSTYQLRKRKQRKEAARKYGGTDASERAVELALKWLASQQTKAGYWNANSLGSGKAKLDKNEIGLSGEKLKLREQTGIQADTGLTALTVLCFLGAGYTHEEGLYSENIERALRWLIQQQKKDGFLGGDSTHYAKMYCHGMVTYALAEAYGLQNDPVTDIGLRKALKKGVDYIAWQQNEKDGGWRYLKGQRSDMSMFGWQLMALKSAEIAGVPVPRKTKRLMVKFLKSRSLGKKKGLASYRSEMPISASMTAEALFCKQMLGIKRNNSASKEAVAYLMKRLPNRKKYNLYYWYYGTLAMYQYGGKPWKKWNETLRDRLVKDQRLSDQRAGSWDPVGEWGPYGGRLYSTALSTLCLEVYYRFLPLYQMGGQYEEGK</sequence>
<keyword evidence="2" id="KW-0472">Membrane</keyword>
<reference evidence="3" key="1">
    <citation type="submission" date="2018-06" db="EMBL/GenBank/DDBJ databases">
        <authorList>
            <person name="Zhirakovskaya E."/>
        </authorList>
    </citation>
    <scope>NUCLEOTIDE SEQUENCE</scope>
</reference>
<dbReference type="InterPro" id="IPR008930">
    <property type="entry name" value="Terpenoid_cyclase/PrenylTrfase"/>
</dbReference>
<gene>
    <name evidence="3" type="ORF">MNBD_PLANCTO02-1200</name>
</gene>
<dbReference type="EMBL" id="UOGL01000189">
    <property type="protein sequence ID" value="VAX38377.1"/>
    <property type="molecule type" value="Genomic_DNA"/>
</dbReference>
<dbReference type="SUPFAM" id="SSF48239">
    <property type="entry name" value="Terpenoid cyclases/Protein prenyltransferases"/>
    <property type="match status" value="1"/>
</dbReference>
<evidence type="ECO:0008006" key="4">
    <source>
        <dbReference type="Google" id="ProtNLM"/>
    </source>
</evidence>
<feature type="compositionally biased region" description="Polar residues" evidence="1">
    <location>
        <begin position="276"/>
        <end position="303"/>
    </location>
</feature>
<feature type="region of interest" description="Disordered" evidence="1">
    <location>
        <begin position="187"/>
        <end position="344"/>
    </location>
</feature>
<feature type="compositionally biased region" description="Basic and acidic residues" evidence="1">
    <location>
        <begin position="320"/>
        <end position="329"/>
    </location>
</feature>
<feature type="transmembrane region" description="Helical" evidence="2">
    <location>
        <begin position="22"/>
        <end position="43"/>
    </location>
</feature>
<dbReference type="AlphaFoldDB" id="A0A3B1E5Z0"/>
<evidence type="ECO:0000256" key="2">
    <source>
        <dbReference type="SAM" id="Phobius"/>
    </source>
</evidence>
<keyword evidence="2" id="KW-0812">Transmembrane</keyword>
<feature type="compositionally biased region" description="Basic and acidic residues" evidence="1">
    <location>
        <begin position="142"/>
        <end position="152"/>
    </location>
</feature>
<proteinExistence type="predicted"/>
<organism evidence="3">
    <name type="scientific">hydrothermal vent metagenome</name>
    <dbReference type="NCBI Taxonomy" id="652676"/>
    <lineage>
        <taxon>unclassified sequences</taxon>
        <taxon>metagenomes</taxon>
        <taxon>ecological metagenomes</taxon>
    </lineage>
</organism>
<protein>
    <recommendedName>
        <fullName evidence="4">Squalene cyclase C-terminal domain-containing protein</fullName>
    </recommendedName>
</protein>
<feature type="compositionally biased region" description="Basic and acidic residues" evidence="1">
    <location>
        <begin position="212"/>
        <end position="236"/>
    </location>
</feature>
<feature type="transmembrane region" description="Helical" evidence="2">
    <location>
        <begin position="55"/>
        <end position="73"/>
    </location>
</feature>
<evidence type="ECO:0000256" key="1">
    <source>
        <dbReference type="SAM" id="MobiDB-lite"/>
    </source>
</evidence>